<accession>A0ABR4A2L6</accession>
<keyword evidence="9" id="KW-0464">Manganese</keyword>
<dbReference type="SUPFAM" id="SSF52440">
    <property type="entry name" value="PreATP-grasp domain"/>
    <property type="match status" value="1"/>
</dbReference>
<keyword evidence="5" id="KW-0479">Metal-binding</keyword>
<comment type="catalytic activity">
    <reaction evidence="14">
        <text>2-formamido-N(1)-(5-O-phospho-beta-D-ribosyl)acetamidine + ATP = 5-amino-1-(5-phospho-beta-D-ribosyl)imidazole + ADP + phosphate + H(+)</text>
        <dbReference type="Rhea" id="RHEA:23032"/>
        <dbReference type="ChEBI" id="CHEBI:15378"/>
        <dbReference type="ChEBI" id="CHEBI:30616"/>
        <dbReference type="ChEBI" id="CHEBI:43474"/>
        <dbReference type="ChEBI" id="CHEBI:137981"/>
        <dbReference type="ChEBI" id="CHEBI:147287"/>
        <dbReference type="ChEBI" id="CHEBI:456216"/>
        <dbReference type="EC" id="6.3.3.1"/>
    </reaction>
</comment>
<dbReference type="Gene3D" id="3.30.1490.20">
    <property type="entry name" value="ATP-grasp fold, A domain"/>
    <property type="match status" value="1"/>
</dbReference>
<dbReference type="Pfam" id="PF02844">
    <property type="entry name" value="GARS_N"/>
    <property type="match status" value="1"/>
</dbReference>
<evidence type="ECO:0000256" key="12">
    <source>
        <dbReference type="ARBA" id="ARBA00029444"/>
    </source>
</evidence>
<comment type="pathway">
    <text evidence="1">Purine metabolism; IMP biosynthesis via de novo pathway; 5-amino-1-(5-phospho-D-ribosyl)imidazole from N(2)-formyl-N(1)-(5-phospho-D-ribosyl)glycinamide: step 2/2.</text>
</comment>
<evidence type="ECO:0000256" key="11">
    <source>
        <dbReference type="ARBA" id="ARBA00029388"/>
    </source>
</evidence>
<organism evidence="17 18">
    <name type="scientific">Stereocaulon virgatum</name>
    <dbReference type="NCBI Taxonomy" id="373712"/>
    <lineage>
        <taxon>Eukaryota</taxon>
        <taxon>Fungi</taxon>
        <taxon>Dikarya</taxon>
        <taxon>Ascomycota</taxon>
        <taxon>Pezizomycotina</taxon>
        <taxon>Lecanoromycetes</taxon>
        <taxon>OSLEUM clade</taxon>
        <taxon>Lecanoromycetidae</taxon>
        <taxon>Lecanorales</taxon>
        <taxon>Lecanorineae</taxon>
        <taxon>Stereocaulaceae</taxon>
        <taxon>Stereocaulon</taxon>
    </lineage>
</organism>
<dbReference type="InterPro" id="IPR011054">
    <property type="entry name" value="Rudment_hybrid_motif"/>
</dbReference>
<evidence type="ECO:0000256" key="4">
    <source>
        <dbReference type="ARBA" id="ARBA00022598"/>
    </source>
</evidence>
<dbReference type="InterPro" id="IPR000115">
    <property type="entry name" value="PRibGlycinamide_synth"/>
</dbReference>
<dbReference type="CDD" id="cd02196">
    <property type="entry name" value="PurM"/>
    <property type="match status" value="1"/>
</dbReference>
<dbReference type="SUPFAM" id="SSF51246">
    <property type="entry name" value="Rudiment single hybrid motif"/>
    <property type="match status" value="2"/>
</dbReference>
<keyword evidence="6 15" id="KW-0547">Nucleotide-binding</keyword>
<dbReference type="Pfam" id="PF01071">
    <property type="entry name" value="GARS_A"/>
    <property type="match status" value="1"/>
</dbReference>
<evidence type="ECO:0000256" key="2">
    <source>
        <dbReference type="ARBA" id="ARBA00005174"/>
    </source>
</evidence>
<evidence type="ECO:0000256" key="6">
    <source>
        <dbReference type="ARBA" id="ARBA00022741"/>
    </source>
</evidence>
<dbReference type="SMART" id="SM01210">
    <property type="entry name" value="GARS_C"/>
    <property type="match status" value="1"/>
</dbReference>
<dbReference type="SUPFAM" id="SSF55326">
    <property type="entry name" value="PurM N-terminal domain-like"/>
    <property type="match status" value="1"/>
</dbReference>
<keyword evidence="8 15" id="KW-0067">ATP-binding</keyword>
<comment type="pathway">
    <text evidence="2">Purine metabolism; IMP biosynthesis via de novo pathway; N(1)-(5-phospho-D-ribosyl)glycinamide from 5-phospho-alpha-D-ribose 1-diphosphate: step 2/2.</text>
</comment>
<dbReference type="EMBL" id="JBEFKJ010000027">
    <property type="protein sequence ID" value="KAL2039181.1"/>
    <property type="molecule type" value="Genomic_DNA"/>
</dbReference>
<evidence type="ECO:0000259" key="16">
    <source>
        <dbReference type="PROSITE" id="PS50975"/>
    </source>
</evidence>
<evidence type="ECO:0000256" key="13">
    <source>
        <dbReference type="ARBA" id="ARBA00047843"/>
    </source>
</evidence>
<reference evidence="17 18" key="1">
    <citation type="submission" date="2024-09" db="EMBL/GenBank/DDBJ databases">
        <title>Rethinking Asexuality: The Enigmatic Case of Functional Sexual Genes in Lepraria (Stereocaulaceae).</title>
        <authorList>
            <person name="Doellman M."/>
            <person name="Sun Y."/>
            <person name="Barcenas-Pena A."/>
            <person name="Lumbsch H.T."/>
            <person name="Grewe F."/>
        </authorList>
    </citation>
    <scope>NUCLEOTIDE SEQUENCE [LARGE SCALE GENOMIC DNA]</scope>
    <source>
        <strain evidence="17 18">Mercado 3170</strain>
    </source>
</reference>
<dbReference type="PANTHER" id="PTHR10520">
    <property type="entry name" value="TRIFUNCTIONAL PURINE BIOSYNTHETIC PROTEIN ADENOSINE-3-RELATED"/>
    <property type="match status" value="1"/>
</dbReference>
<dbReference type="InterPro" id="IPR020562">
    <property type="entry name" value="PRibGlycinamide_synth_N"/>
</dbReference>
<dbReference type="Gene3D" id="3.30.1330.10">
    <property type="entry name" value="PurM-like, N-terminal domain"/>
    <property type="match status" value="1"/>
</dbReference>
<evidence type="ECO:0000313" key="18">
    <source>
        <dbReference type="Proteomes" id="UP001590950"/>
    </source>
</evidence>
<dbReference type="Gene3D" id="3.90.650.10">
    <property type="entry name" value="PurM-like C-terminal domain"/>
    <property type="match status" value="1"/>
</dbReference>
<evidence type="ECO:0000256" key="7">
    <source>
        <dbReference type="ARBA" id="ARBA00022755"/>
    </source>
</evidence>
<dbReference type="InterPro" id="IPR011761">
    <property type="entry name" value="ATP-grasp"/>
</dbReference>
<dbReference type="Pfam" id="PF02843">
    <property type="entry name" value="GARS_C"/>
    <property type="match status" value="1"/>
</dbReference>
<dbReference type="PROSITE" id="PS00184">
    <property type="entry name" value="GARS"/>
    <property type="match status" value="1"/>
</dbReference>
<dbReference type="InterPro" id="IPR020561">
    <property type="entry name" value="PRibGlycinamid_synth_ATP-grasp"/>
</dbReference>
<comment type="function">
    <text evidence="11">Catalyzes the second and fifth step in the 'de novo' purine biosynthesis pathway; contains phosphoribosylamine--glycine ligase (GARS) and phosphoribosylformylglycinamidine cyclo-ligase (AIRS) activities.</text>
</comment>
<evidence type="ECO:0000256" key="8">
    <source>
        <dbReference type="ARBA" id="ARBA00022840"/>
    </source>
</evidence>
<dbReference type="Proteomes" id="UP001590950">
    <property type="component" value="Unassembled WGS sequence"/>
</dbReference>
<dbReference type="InterPro" id="IPR020559">
    <property type="entry name" value="PRibGlycinamide_synth_CS"/>
</dbReference>
<evidence type="ECO:0000256" key="10">
    <source>
        <dbReference type="ARBA" id="ARBA00023268"/>
    </source>
</evidence>
<dbReference type="InterPro" id="IPR016188">
    <property type="entry name" value="PurM-like_N"/>
</dbReference>
<feature type="domain" description="ATP-grasp" evidence="16">
    <location>
        <begin position="117"/>
        <end position="323"/>
    </location>
</feature>
<dbReference type="Gene3D" id="3.30.470.20">
    <property type="entry name" value="ATP-grasp fold, B domain"/>
    <property type="match status" value="1"/>
</dbReference>
<dbReference type="InterPro" id="IPR037123">
    <property type="entry name" value="PRibGlycinamide_synth_C_sf"/>
</dbReference>
<keyword evidence="10" id="KW-0511">Multifunctional enzyme</keyword>
<evidence type="ECO:0000313" key="17">
    <source>
        <dbReference type="EMBL" id="KAL2039181.1"/>
    </source>
</evidence>
<dbReference type="SUPFAM" id="SSF56042">
    <property type="entry name" value="PurM C-terminal domain-like"/>
    <property type="match status" value="1"/>
</dbReference>
<dbReference type="InterPro" id="IPR013815">
    <property type="entry name" value="ATP_grasp_subdomain_1"/>
</dbReference>
<dbReference type="InterPro" id="IPR010918">
    <property type="entry name" value="PurM-like_C_dom"/>
</dbReference>
<keyword evidence="4" id="KW-0436">Ligase</keyword>
<dbReference type="InterPro" id="IPR016185">
    <property type="entry name" value="PreATP-grasp_dom_sf"/>
</dbReference>
<dbReference type="InterPro" id="IPR004733">
    <property type="entry name" value="PurM_cligase"/>
</dbReference>
<dbReference type="NCBIfam" id="TIGR00877">
    <property type="entry name" value="purD"/>
    <property type="match status" value="1"/>
</dbReference>
<evidence type="ECO:0000256" key="3">
    <source>
        <dbReference type="ARBA" id="ARBA00007423"/>
    </source>
</evidence>
<dbReference type="InterPro" id="IPR036921">
    <property type="entry name" value="PurM-like_N_sf"/>
</dbReference>
<dbReference type="Pfam" id="PF02769">
    <property type="entry name" value="AIRS_C"/>
    <property type="match status" value="1"/>
</dbReference>
<comment type="similarity">
    <text evidence="12">In the C-terminal section; belongs to the AIR synthase family.</text>
</comment>
<evidence type="ECO:0000256" key="1">
    <source>
        <dbReference type="ARBA" id="ARBA00004686"/>
    </source>
</evidence>
<dbReference type="SUPFAM" id="SSF56059">
    <property type="entry name" value="Glutathione synthetase ATP-binding domain-like"/>
    <property type="match status" value="1"/>
</dbReference>
<dbReference type="PANTHER" id="PTHR10520:SF12">
    <property type="entry name" value="TRIFUNCTIONAL PURINE BIOSYNTHETIC PROTEIN ADENOSINE-3"/>
    <property type="match status" value="1"/>
</dbReference>
<evidence type="ECO:0000256" key="5">
    <source>
        <dbReference type="ARBA" id="ARBA00022723"/>
    </source>
</evidence>
<sequence>MSMEGEQLRILLVGSGGREHALAWKLGQSPLVDVIYTIPGNGGTALVPRVENVSNVPPDDFPALLAFAREHAINLVVPGPEVPLVAGIGSFFRAAGIRCFGPTKAAAQMEGSKTFAKDFMARHNIPTAKYRNFNDYEKARQYLDSIAYNVVLKASGLAAGKGVILPSSKEEAQKALREIMMTKEFGSAGDEVVIEEYLEGEELSFLTFSDGHTIKSLPPAQDHKQIYDNDKGPNTGGMGAYAPTRVATPQLIEEIHRTVLQPTIDGMRKERYPFVGLLFTGFMITKEGPRTLEYNVRFGDPETQTLLPLMDGDLADVMIACTEGCLDAVTFGAYSMFSATVVASAGGYPGPYVRGDSINLDTPPADTHIFHAGTKAPTGLEAQNGGQRFQKPLHLQGAHVHISANIGSSNTLTTSGGRGIAATSTGNSLEAAISQAYIGMSTINFANMHFRRDIGKRSLGSESKLAEPANGTGLTYESAGVSISAGNSLVKRIKPLVASTARPGASAEIGGFGGVFNLYEAGYKTTPNLVTGTDGVGTKLKIAQAIGKHDTIGIDLCAMNVNDLIVQGAEPLFFADTYTCSKLDVDIAEQVIKGLCAGCREANCALLGGETAEMPGLFATAEEYDIVGAATGAIPRGQKVLPDTGAMYAGDLLLGLASNGVHSNGYSLIRKIIEGTGLTYHDRAPWSEEFESVGEGLLLPTRIYVKPLLQVIRKELVKGMAHITGGGLIDNVPRMLPEHLAAEMDAAAWVVPKVLRWLKSQGSIDNLEFAKTWNTGLGMVLVVEKERAQDVMDELRGRGETICVVGKVIEREGQGCIIKNMHSWE</sequence>
<dbReference type="Gene3D" id="3.40.50.20">
    <property type="match status" value="1"/>
</dbReference>
<protein>
    <recommendedName>
        <fullName evidence="16">ATP-grasp domain-containing protein</fullName>
    </recommendedName>
</protein>
<comment type="catalytic activity">
    <reaction evidence="13">
        <text>5-phospho-beta-D-ribosylamine + glycine + ATP = N(1)-(5-phospho-beta-D-ribosyl)glycinamide + ADP + phosphate + H(+)</text>
        <dbReference type="Rhea" id="RHEA:17453"/>
        <dbReference type="ChEBI" id="CHEBI:15378"/>
        <dbReference type="ChEBI" id="CHEBI:30616"/>
        <dbReference type="ChEBI" id="CHEBI:43474"/>
        <dbReference type="ChEBI" id="CHEBI:57305"/>
        <dbReference type="ChEBI" id="CHEBI:58681"/>
        <dbReference type="ChEBI" id="CHEBI:143788"/>
        <dbReference type="ChEBI" id="CHEBI:456216"/>
        <dbReference type="EC" id="6.3.4.13"/>
    </reaction>
</comment>
<comment type="similarity">
    <text evidence="3">In the N-terminal section; belongs to the GARS family.</text>
</comment>
<dbReference type="Pfam" id="PF00586">
    <property type="entry name" value="AIRS"/>
    <property type="match status" value="1"/>
</dbReference>
<dbReference type="SMART" id="SM01209">
    <property type="entry name" value="GARS_A"/>
    <property type="match status" value="1"/>
</dbReference>
<dbReference type="InterPro" id="IPR020560">
    <property type="entry name" value="PRibGlycinamide_synth_C-dom"/>
</dbReference>
<gene>
    <name evidence="17" type="ORF">N7G274_008230</name>
</gene>
<name>A0ABR4A2L6_9LECA</name>
<dbReference type="PROSITE" id="PS50975">
    <property type="entry name" value="ATP_GRASP"/>
    <property type="match status" value="1"/>
</dbReference>
<keyword evidence="18" id="KW-1185">Reference proteome</keyword>
<evidence type="ECO:0000256" key="14">
    <source>
        <dbReference type="ARBA" id="ARBA00049057"/>
    </source>
</evidence>
<dbReference type="NCBIfam" id="TIGR00878">
    <property type="entry name" value="purM"/>
    <property type="match status" value="1"/>
</dbReference>
<proteinExistence type="inferred from homology"/>
<dbReference type="InterPro" id="IPR036676">
    <property type="entry name" value="PurM-like_C_sf"/>
</dbReference>
<evidence type="ECO:0000256" key="9">
    <source>
        <dbReference type="ARBA" id="ARBA00023211"/>
    </source>
</evidence>
<comment type="caution">
    <text evidence="17">The sequence shown here is derived from an EMBL/GenBank/DDBJ whole genome shotgun (WGS) entry which is preliminary data.</text>
</comment>
<dbReference type="Gene3D" id="3.90.600.10">
    <property type="entry name" value="Phosphoribosylglycinamide synthetase, C-terminal domain"/>
    <property type="match status" value="1"/>
</dbReference>
<dbReference type="HAMAP" id="MF_00138">
    <property type="entry name" value="GARS"/>
    <property type="match status" value="1"/>
</dbReference>
<keyword evidence="7" id="KW-0658">Purine biosynthesis</keyword>
<dbReference type="HAMAP" id="MF_00741">
    <property type="entry name" value="AIRS"/>
    <property type="match status" value="1"/>
</dbReference>
<evidence type="ECO:0000256" key="15">
    <source>
        <dbReference type="PROSITE-ProRule" id="PRU00409"/>
    </source>
</evidence>